<feature type="compositionally biased region" description="Basic and acidic residues" evidence="1">
    <location>
        <begin position="1111"/>
        <end position="1120"/>
    </location>
</feature>
<gene>
    <name evidence="3" type="primary">Mo04562</name>
    <name evidence="3" type="ORF">E5Q_04562</name>
</gene>
<feature type="compositionally biased region" description="Polar residues" evidence="1">
    <location>
        <begin position="571"/>
        <end position="585"/>
    </location>
</feature>
<feature type="compositionally biased region" description="Basic and acidic residues" evidence="1">
    <location>
        <begin position="866"/>
        <end position="875"/>
    </location>
</feature>
<dbReference type="OrthoDB" id="5589766at2759"/>
<dbReference type="Pfam" id="PF08632">
    <property type="entry name" value="Zds_C"/>
    <property type="match status" value="1"/>
</dbReference>
<feature type="compositionally biased region" description="Polar residues" evidence="1">
    <location>
        <begin position="703"/>
        <end position="715"/>
    </location>
</feature>
<feature type="compositionally biased region" description="Low complexity" evidence="1">
    <location>
        <begin position="1136"/>
        <end position="1145"/>
    </location>
</feature>
<dbReference type="InterPro" id="IPR007133">
    <property type="entry name" value="RNA_pol_II-assoc_Paf1"/>
</dbReference>
<feature type="region of interest" description="Disordered" evidence="1">
    <location>
        <begin position="108"/>
        <end position="129"/>
    </location>
</feature>
<feature type="compositionally biased region" description="Polar residues" evidence="1">
    <location>
        <begin position="813"/>
        <end position="846"/>
    </location>
</feature>
<feature type="compositionally biased region" description="Basic and acidic residues" evidence="1">
    <location>
        <begin position="1490"/>
        <end position="1516"/>
    </location>
</feature>
<feature type="region of interest" description="Disordered" evidence="1">
    <location>
        <begin position="967"/>
        <end position="1289"/>
    </location>
</feature>
<feature type="compositionally biased region" description="Basic and acidic residues" evidence="1">
    <location>
        <begin position="620"/>
        <end position="629"/>
    </location>
</feature>
<dbReference type="GO" id="GO:0016593">
    <property type="term" value="C:Cdc73/Paf1 complex"/>
    <property type="evidence" value="ECO:0007669"/>
    <property type="project" value="InterPro"/>
</dbReference>
<dbReference type="Proteomes" id="UP000009131">
    <property type="component" value="Unassembled WGS sequence"/>
</dbReference>
<accession>G7E4X2</accession>
<reference evidence="3 4" key="2">
    <citation type="journal article" date="2012" name="Open Biol.">
        <title>Characteristics of nucleosomes and linker DNA regions on the genome of the basidiomycete Mixia osmundae revealed by mono- and dinucleosome mapping.</title>
        <authorList>
            <person name="Nishida H."/>
            <person name="Kondo S."/>
            <person name="Matsumoto T."/>
            <person name="Suzuki Y."/>
            <person name="Yoshikawa H."/>
            <person name="Taylor T.D."/>
            <person name="Sugiyama J."/>
        </authorList>
    </citation>
    <scope>NUCLEOTIDE SEQUENCE [LARGE SCALE GENOMIC DNA]</scope>
    <source>
        <strain evidence="4">CBS 9802 / IAM 14324 / JCM 22182 / KY 12970</strain>
    </source>
</reference>
<feature type="compositionally biased region" description="Basic and acidic residues" evidence="1">
    <location>
        <begin position="460"/>
        <end position="482"/>
    </location>
</feature>
<dbReference type="HOGENOM" id="CLU_243989_0_0_1"/>
<organism evidence="3 4">
    <name type="scientific">Mixia osmundae (strain CBS 9802 / IAM 14324 / JCM 22182 / KY 12970)</name>
    <dbReference type="NCBI Taxonomy" id="764103"/>
    <lineage>
        <taxon>Eukaryota</taxon>
        <taxon>Fungi</taxon>
        <taxon>Dikarya</taxon>
        <taxon>Basidiomycota</taxon>
        <taxon>Pucciniomycotina</taxon>
        <taxon>Mixiomycetes</taxon>
        <taxon>Mixiales</taxon>
        <taxon>Mixiaceae</taxon>
        <taxon>Mixia</taxon>
    </lineage>
</organism>
<dbReference type="PANTHER" id="PTHR28089:SF1">
    <property type="entry name" value="PROTEIN ZDS1-RELATED"/>
    <property type="match status" value="1"/>
</dbReference>
<dbReference type="GO" id="GO:0006368">
    <property type="term" value="P:transcription elongation by RNA polymerase II"/>
    <property type="evidence" value="ECO:0007669"/>
    <property type="project" value="InterPro"/>
</dbReference>
<dbReference type="eggNOG" id="KOG2478">
    <property type="taxonomic scope" value="Eukaryota"/>
</dbReference>
<evidence type="ECO:0000259" key="2">
    <source>
        <dbReference type="SMART" id="SM01327"/>
    </source>
</evidence>
<dbReference type="InterPro" id="IPR040206">
    <property type="entry name" value="Zds1/2"/>
</dbReference>
<feature type="compositionally biased region" description="Polar residues" evidence="1">
    <location>
        <begin position="593"/>
        <end position="619"/>
    </location>
</feature>
<feature type="region of interest" description="Disordered" evidence="1">
    <location>
        <begin position="458"/>
        <end position="482"/>
    </location>
</feature>
<dbReference type="GO" id="GO:0005737">
    <property type="term" value="C:cytoplasm"/>
    <property type="evidence" value="ECO:0007669"/>
    <property type="project" value="TreeGrafter"/>
</dbReference>
<comment type="caution">
    <text evidence="3">The sequence shown here is derived from an EMBL/GenBank/DDBJ whole genome shotgun (WGS) entry which is preliminary data.</text>
</comment>
<keyword evidence="4" id="KW-1185">Reference proteome</keyword>
<dbReference type="SMART" id="SM01327">
    <property type="entry name" value="Zds_C"/>
    <property type="match status" value="1"/>
</dbReference>
<feature type="compositionally biased region" description="Low complexity" evidence="1">
    <location>
        <begin position="1166"/>
        <end position="1177"/>
    </location>
</feature>
<feature type="region of interest" description="Disordered" evidence="1">
    <location>
        <begin position="1377"/>
        <end position="1440"/>
    </location>
</feature>
<feature type="region of interest" description="Disordered" evidence="1">
    <location>
        <begin position="792"/>
        <end position="919"/>
    </location>
</feature>
<feature type="domain" description="Protein Zds1 C-terminal" evidence="2">
    <location>
        <begin position="1300"/>
        <end position="1352"/>
    </location>
</feature>
<feature type="region of interest" description="Disordered" evidence="1">
    <location>
        <begin position="1483"/>
        <end position="1585"/>
    </location>
</feature>
<reference evidence="3 4" key="1">
    <citation type="journal article" date="2011" name="J. Gen. Appl. Microbiol.">
        <title>Draft genome sequencing of the enigmatic basidiomycete Mixia osmundae.</title>
        <authorList>
            <person name="Nishida H."/>
            <person name="Nagatsuka Y."/>
            <person name="Sugiyama J."/>
        </authorList>
    </citation>
    <scope>NUCLEOTIDE SEQUENCE [LARGE SCALE GENOMIC DNA]</scope>
    <source>
        <strain evidence="4">CBS 9802 / IAM 14324 / JCM 22182 / KY 12970</strain>
    </source>
</reference>
<feature type="compositionally biased region" description="Low complexity" evidence="1">
    <location>
        <begin position="971"/>
        <end position="980"/>
    </location>
</feature>
<feature type="compositionally biased region" description="Basic and acidic residues" evidence="1">
    <location>
        <begin position="1246"/>
        <end position="1257"/>
    </location>
</feature>
<dbReference type="PANTHER" id="PTHR28089">
    <property type="entry name" value="PROTEIN ZDS1-RELATED"/>
    <property type="match status" value="1"/>
</dbReference>
<dbReference type="GO" id="GO:0010971">
    <property type="term" value="P:positive regulation of G2/M transition of mitotic cell cycle"/>
    <property type="evidence" value="ECO:0007669"/>
    <property type="project" value="TreeGrafter"/>
</dbReference>
<dbReference type="InterPro" id="IPR013941">
    <property type="entry name" value="ZDS1_C"/>
</dbReference>
<feature type="compositionally biased region" description="Low complexity" evidence="1">
    <location>
        <begin position="724"/>
        <end position="748"/>
    </location>
</feature>
<name>G7E4X2_MIXOS</name>
<feature type="compositionally biased region" description="Basic and acidic residues" evidence="1">
    <location>
        <begin position="1270"/>
        <end position="1280"/>
    </location>
</feature>
<feature type="compositionally biased region" description="Basic and acidic residues" evidence="1">
    <location>
        <begin position="1548"/>
        <end position="1573"/>
    </location>
</feature>
<protein>
    <recommendedName>
        <fullName evidence="2">Protein Zds1 C-terminal domain-containing protein</fullName>
    </recommendedName>
</protein>
<feature type="compositionally biased region" description="Low complexity" evidence="1">
    <location>
        <begin position="901"/>
        <end position="911"/>
    </location>
</feature>
<sequence>MSRKSTTDLIVRVRYSNPLPPPPLAPKLLSLATDRDRFANFDFLQPLQTERDVSLIVDPELGMPLELGVGDGAYWENDFTRICPTEQAQEMDLEDLFLLEDPDMPSTSNGYPVASGSIGTAPGTPRKGGLDRAAPFLRRAVRMPASDAGMTMDSSILQETLDNKPRTLEEELQAIELGFEAAQRPIASLKHPTKPGLTAVEAHEFLPDLDAWHNTFELLRYSDDPAEELGTIFQQEGANDRSRLPSAIAERLSHALLRPILLQGRPPQLSYYLLSEPEAAAAFRERKAELPTADTMGAYENLMLNGEPFDYRYVREYEIGNERELLGEYFVSLRRPAPQSKNAQCAPLQNDAAIRTDQNGDTHYATEAEQLATAHSASAFFVPAAKVVQIRKHRQQTAGAYQDGNEEEDYQFWHRISACLGSPLTLELLAERQARFEAVMGAQVEQPMQRRLTAPLACEAARESSEPGTGRGRDTEGTADRRIRNAFTFQACRGRQSHHETVKAPCRDFLGHTRTAVLLEVHDAMDSQRLTERELQAEIDSLHSLRRRSISSPVEGIDPDLPPSLTPSLSRNNPQSHQGYASGSNAPPELNHRQSAGHHTTLRQSPSQAQITEESTTTGAKDRFSRDSAHSTGTTSDASRYHSRDSSSQDSTASMSTSETSVETAGSALTERLDHEQPQRKPARTSPPRRRTIGPRDPLVSSGRATSAYQSSPGQDSHDDAFASTYGPSSSTGHTSSSGSPMTSNLSTPFSSPSPSQYDDLKASEFEQQLYWLPARLHPEIAPDEFRNFIKDQTNPENLARRSSGGRYGSHLEGSSSLSRQRSGPQAQSRRLSQSDGSSAPPTSANLARKRSMLSRQYLPSADDGVGDKPSEGRARSHSPPPPLPTSTSLEAADGLAPSAGSGISRVGGSLRRSRSGMDHLTIEDLQNLERMANQAQDATDSQNGATGLRRKLSLNPALMLEALSENQALQQQQQQQQQQIHQDEHADAPLVGPSQGTILRRGARTRHGKAPEDDPAVERPPQRFGPGRRTKGPRSAGVPGLPGAAASSESLPISSDRRGSAGSDEISEGGHEAFEPVSKQTSPQAPLPPVKEVASPSLVAQDIEPDMQDSSDRPPRDSPPRLIARPMEAAPPLPAAEVPRAPAVPEIPLPPISPVHEIAPPTVPERPTVSVPTTPVQTSKAKKSGWAKLGFTRKDSTGSTKSSQSKTVNDDSDRASIISTGSDSVGSILRRSKKEKRQSEPASLDNEKAERTEKEPSFFGSLFSSRKKRDTEGSQHENRNGLYSPAEIVPSPTASGMLNKSGKYTNFYRLPIHVERAIYRLSHIKLANPRRPLYEQVLISNLMFWYLGVINRPVQPIQPIQPAPVPLYAPEQEVDTPLPIDEEEVRPVETERQRTDSRATEPAEETRRSLRPAESLRPNSSSHSNRTLTKSKPAASKPVATDISYEAQAAAVTGRGLGLTDASDESGRPLIVSNRANVDSGFEVVRPSSARDEGSARDHQQKTKHRTEKDQKRTSYDPVDLISSYNNDQRRHSKHAALPPGLAPESNEAHRQTVKVAERPVRDASLKQRSENQRSFSLKPSGPRTVNQHQCIALVLAHMRREVQRFT</sequence>
<feature type="compositionally biased region" description="Polar residues" evidence="1">
    <location>
        <begin position="1418"/>
        <end position="1431"/>
    </location>
</feature>
<dbReference type="InParanoid" id="G7E4X2"/>
<feature type="region of interest" description="Disordered" evidence="1">
    <location>
        <begin position="550"/>
        <end position="759"/>
    </location>
</feature>
<dbReference type="EMBL" id="BABT02000146">
    <property type="protein sequence ID" value="GAA97882.1"/>
    <property type="molecule type" value="Genomic_DNA"/>
</dbReference>
<dbReference type="STRING" id="764103.G7E4X2"/>
<feature type="compositionally biased region" description="Polar residues" evidence="1">
    <location>
        <begin position="1574"/>
        <end position="1585"/>
    </location>
</feature>
<proteinExistence type="predicted"/>
<feature type="compositionally biased region" description="Low complexity" evidence="1">
    <location>
        <begin position="648"/>
        <end position="658"/>
    </location>
</feature>
<dbReference type="GO" id="GO:0030010">
    <property type="term" value="P:establishment of cell polarity"/>
    <property type="evidence" value="ECO:0007669"/>
    <property type="project" value="TreeGrafter"/>
</dbReference>
<dbReference type="Pfam" id="PF03985">
    <property type="entry name" value="Paf1"/>
    <property type="match status" value="1"/>
</dbReference>
<evidence type="ECO:0000313" key="4">
    <source>
        <dbReference type="Proteomes" id="UP000009131"/>
    </source>
</evidence>
<feature type="compositionally biased region" description="Low complexity" evidence="1">
    <location>
        <begin position="1198"/>
        <end position="1208"/>
    </location>
</feature>
<evidence type="ECO:0000313" key="3">
    <source>
        <dbReference type="EMBL" id="GAA97882.1"/>
    </source>
</evidence>
<evidence type="ECO:0000256" key="1">
    <source>
        <dbReference type="SAM" id="MobiDB-lite"/>
    </source>
</evidence>
<feature type="compositionally biased region" description="Basic and acidic residues" evidence="1">
    <location>
        <begin position="1386"/>
        <end position="1409"/>
    </location>
</feature>
<feature type="compositionally biased region" description="Basic and acidic residues" evidence="1">
    <location>
        <begin position="1010"/>
        <end position="1022"/>
    </location>
</feature>
<feature type="compositionally biased region" description="Basic residues" evidence="1">
    <location>
        <begin position="681"/>
        <end position="693"/>
    </location>
</feature>